<dbReference type="EMBL" id="MU275838">
    <property type="protein sequence ID" value="KAI0053884.1"/>
    <property type="molecule type" value="Genomic_DNA"/>
</dbReference>
<protein>
    <submittedName>
        <fullName evidence="1">Uncharacterized protein</fullName>
    </submittedName>
</protein>
<keyword evidence="2" id="KW-1185">Reference proteome</keyword>
<dbReference type="Proteomes" id="UP000814033">
    <property type="component" value="Unassembled WGS sequence"/>
</dbReference>
<evidence type="ECO:0000313" key="2">
    <source>
        <dbReference type="Proteomes" id="UP000814033"/>
    </source>
</evidence>
<reference evidence="1" key="2">
    <citation type="journal article" date="2022" name="New Phytol.">
        <title>Evolutionary transition to the ectomycorrhizal habit in the genomes of a hyperdiverse lineage of mushroom-forming fungi.</title>
        <authorList>
            <person name="Looney B."/>
            <person name="Miyauchi S."/>
            <person name="Morin E."/>
            <person name="Drula E."/>
            <person name="Courty P.E."/>
            <person name="Kohler A."/>
            <person name="Kuo A."/>
            <person name="LaButti K."/>
            <person name="Pangilinan J."/>
            <person name="Lipzen A."/>
            <person name="Riley R."/>
            <person name="Andreopoulos W."/>
            <person name="He G."/>
            <person name="Johnson J."/>
            <person name="Nolan M."/>
            <person name="Tritt A."/>
            <person name="Barry K.W."/>
            <person name="Grigoriev I.V."/>
            <person name="Nagy L.G."/>
            <person name="Hibbett D."/>
            <person name="Henrissat B."/>
            <person name="Matheny P.B."/>
            <person name="Labbe J."/>
            <person name="Martin F.M."/>
        </authorList>
    </citation>
    <scope>NUCLEOTIDE SEQUENCE</scope>
    <source>
        <strain evidence="1">FP105234-sp</strain>
    </source>
</reference>
<sequence length="567" mass="62661">MVSVAAAITDSEFVTMLSRCRPPGGWPSRLAVAFSGGADSTCLLFLLQRVISSREHHKGILPRAMIAINVNHGLQSSSNDMSKRARGIAKAIGVHTHEHRIAWANPPFPPRPSAGDAVEGVARAARYRALFDEMTDVGASVVAFGHHADDQVETALMRLTRGSTELGLAGMRPIRRWGMGFGAEEGGLGSFGHEGMKRWIVRPLLRVSKDRILATCAENKLEYVTDKSNFEPDLTVRNAIRHLLARPDASKLPLDELRAWPSAVAAQFAEMKKSADSLDMPIPLDITSSPEELRGAVTWAAQRLDDVENNATVALSRHSVQSPPSTFLLATDKLRAVTDPMVRMTMVLRILRYISPSPWGSVASQAGRRVASLQRVIERLWNSDPSSPDRAAFEAGARVLWTPARICADGRLKRLAPRPGERFGWIASRARPEKLLPTATELDITDVLREGLRDTQTPGAKVEVIYDNRFLLTFRPPSMPGEVSKSLLGGTGRVVVVAEAKWFWPKVIWQRAGQEDAVLARISMPEMVWYQRFEAVKEVVRSKNAPTEEPLWEEGVSIDFIRTLDEV</sequence>
<organism evidence="1 2">
    <name type="scientific">Auriscalpium vulgare</name>
    <dbReference type="NCBI Taxonomy" id="40419"/>
    <lineage>
        <taxon>Eukaryota</taxon>
        <taxon>Fungi</taxon>
        <taxon>Dikarya</taxon>
        <taxon>Basidiomycota</taxon>
        <taxon>Agaricomycotina</taxon>
        <taxon>Agaricomycetes</taxon>
        <taxon>Russulales</taxon>
        <taxon>Auriscalpiaceae</taxon>
        <taxon>Auriscalpium</taxon>
    </lineage>
</organism>
<proteinExistence type="predicted"/>
<name>A0ACB8SBJ6_9AGAM</name>
<accession>A0ACB8SBJ6</accession>
<comment type="caution">
    <text evidence="1">The sequence shown here is derived from an EMBL/GenBank/DDBJ whole genome shotgun (WGS) entry which is preliminary data.</text>
</comment>
<gene>
    <name evidence="1" type="ORF">FA95DRAFT_1529623</name>
</gene>
<reference evidence="1" key="1">
    <citation type="submission" date="2021-02" db="EMBL/GenBank/DDBJ databases">
        <authorList>
            <consortium name="DOE Joint Genome Institute"/>
            <person name="Ahrendt S."/>
            <person name="Looney B.P."/>
            <person name="Miyauchi S."/>
            <person name="Morin E."/>
            <person name="Drula E."/>
            <person name="Courty P.E."/>
            <person name="Chicoki N."/>
            <person name="Fauchery L."/>
            <person name="Kohler A."/>
            <person name="Kuo A."/>
            <person name="Labutti K."/>
            <person name="Pangilinan J."/>
            <person name="Lipzen A."/>
            <person name="Riley R."/>
            <person name="Andreopoulos W."/>
            <person name="He G."/>
            <person name="Johnson J."/>
            <person name="Barry K.W."/>
            <person name="Grigoriev I.V."/>
            <person name="Nagy L."/>
            <person name="Hibbett D."/>
            <person name="Henrissat B."/>
            <person name="Matheny P.B."/>
            <person name="Labbe J."/>
            <person name="Martin F."/>
        </authorList>
    </citation>
    <scope>NUCLEOTIDE SEQUENCE</scope>
    <source>
        <strain evidence="1">FP105234-sp</strain>
    </source>
</reference>
<evidence type="ECO:0000313" key="1">
    <source>
        <dbReference type="EMBL" id="KAI0053884.1"/>
    </source>
</evidence>